<dbReference type="Pfam" id="PF01663">
    <property type="entry name" value="Phosphodiest"/>
    <property type="match status" value="1"/>
</dbReference>
<feature type="transmembrane region" description="Helical" evidence="2">
    <location>
        <begin position="87"/>
        <end position="112"/>
    </location>
</feature>
<keyword evidence="4" id="KW-1185">Reference proteome</keyword>
<dbReference type="GO" id="GO:0009141">
    <property type="term" value="P:nucleoside triphosphate metabolic process"/>
    <property type="evidence" value="ECO:0007669"/>
    <property type="project" value="TreeGrafter"/>
</dbReference>
<dbReference type="AlphaFoldDB" id="A0A8H7SAJ8"/>
<dbReference type="GO" id="GO:0017111">
    <property type="term" value="F:ribonucleoside triphosphate phosphatase activity"/>
    <property type="evidence" value="ECO:0007669"/>
    <property type="project" value="TreeGrafter"/>
</dbReference>
<dbReference type="CDD" id="cd16018">
    <property type="entry name" value="Enpp"/>
    <property type="match status" value="1"/>
</dbReference>
<comment type="caution">
    <text evidence="3">The sequence shown here is derived from an EMBL/GenBank/DDBJ whole genome shotgun (WGS) entry which is preliminary data.</text>
</comment>
<evidence type="ECO:0000256" key="2">
    <source>
        <dbReference type="SAM" id="Phobius"/>
    </source>
</evidence>
<proteinExistence type="predicted"/>
<evidence type="ECO:0000256" key="1">
    <source>
        <dbReference type="SAM" id="MobiDB-lite"/>
    </source>
</evidence>
<dbReference type="Proteomes" id="UP000646827">
    <property type="component" value="Unassembled WGS sequence"/>
</dbReference>
<evidence type="ECO:0000313" key="3">
    <source>
        <dbReference type="EMBL" id="KAG2225814.1"/>
    </source>
</evidence>
<evidence type="ECO:0008006" key="5">
    <source>
        <dbReference type="Google" id="ProtNLM"/>
    </source>
</evidence>
<dbReference type="Gene3D" id="3.30.1360.180">
    <property type="match status" value="1"/>
</dbReference>
<dbReference type="InterPro" id="IPR017850">
    <property type="entry name" value="Alkaline_phosphatase_core_sf"/>
</dbReference>
<dbReference type="PANTHER" id="PTHR10151:SF120">
    <property type="entry name" value="BIS(5'-ADENOSYL)-TRIPHOSPHATASE"/>
    <property type="match status" value="1"/>
</dbReference>
<keyword evidence="2" id="KW-0472">Membrane</keyword>
<feature type="compositionally biased region" description="Polar residues" evidence="1">
    <location>
        <begin position="8"/>
        <end position="21"/>
    </location>
</feature>
<evidence type="ECO:0000313" key="4">
    <source>
        <dbReference type="Proteomes" id="UP000646827"/>
    </source>
</evidence>
<keyword evidence="2" id="KW-0812">Transmembrane</keyword>
<keyword evidence="2" id="KW-1133">Transmembrane helix</keyword>
<dbReference type="GO" id="GO:0047429">
    <property type="term" value="F:nucleoside triphosphate diphosphatase activity"/>
    <property type="evidence" value="ECO:0007669"/>
    <property type="project" value="TreeGrafter"/>
</dbReference>
<dbReference type="InterPro" id="IPR002591">
    <property type="entry name" value="Phosphodiest/P_Trfase"/>
</dbReference>
<name>A0A8H7SAJ8_9FUNG</name>
<dbReference type="Gene3D" id="3.40.720.10">
    <property type="entry name" value="Alkaline Phosphatase, subunit A"/>
    <property type="match status" value="1"/>
</dbReference>
<gene>
    <name evidence="3" type="ORF">INT45_007058</name>
</gene>
<protein>
    <recommendedName>
        <fullName evidence="5">Phosphodiest-domain-containing protein</fullName>
    </recommendedName>
</protein>
<dbReference type="SUPFAM" id="SSF53649">
    <property type="entry name" value="Alkaline phosphatase-like"/>
    <property type="match status" value="1"/>
</dbReference>
<reference evidence="3 4" key="1">
    <citation type="submission" date="2020-12" db="EMBL/GenBank/DDBJ databases">
        <title>Metabolic potential, ecology and presence of endohyphal bacteria is reflected in genomic diversity of Mucoromycotina.</title>
        <authorList>
            <person name="Muszewska A."/>
            <person name="Okrasinska A."/>
            <person name="Steczkiewicz K."/>
            <person name="Drgas O."/>
            <person name="Orlowska M."/>
            <person name="Perlinska-Lenart U."/>
            <person name="Aleksandrzak-Piekarczyk T."/>
            <person name="Szatraj K."/>
            <person name="Zielenkiewicz U."/>
            <person name="Pilsyk S."/>
            <person name="Malc E."/>
            <person name="Mieczkowski P."/>
            <person name="Kruszewska J.S."/>
            <person name="Biernat P."/>
            <person name="Pawlowska J."/>
        </authorList>
    </citation>
    <scope>NUCLEOTIDE SEQUENCE [LARGE SCALE GENOMIC DNA]</scope>
    <source>
        <strain evidence="3 4">CBS 142.35</strain>
    </source>
</reference>
<dbReference type="PANTHER" id="PTHR10151">
    <property type="entry name" value="ECTONUCLEOTIDE PYROPHOSPHATASE/PHOSPHODIESTERASE"/>
    <property type="match status" value="1"/>
</dbReference>
<sequence>MAPFGFASSHSLSQRNNNRRSMQYEEEEQRLLEADALNQQEEFPSREQSHVSRRKSFWDVEEDFDYEEDDYDEEEERIRLKNGHSYLWRYIAVAAGVGFSFLIFKILLMTYAHGKGHHDMDPPAQNLYNNGSHLFAPTVMYISLDGFRDDYLDRGVTPNLAKFASEGVSAEYMNPSFPSITFPNHWTLATGLYPEAHGIVGNEFYDPEKRKMFIHKKPEISMQPEWWSGEPIWTTSSKQGRKSGVIMWPGSAVPSTLPDYLIDYEREVTAEQKMDMALQWFDKPLEERPQMISIYIPQVDQKGHGGGPQGKQLNSVLTKMDDAVGHLLQGLEERNLDKHVNVVIVSDHGMAQTDKSRLIFYEDILSNKSLSFLREREAWPLLNLRPIDNAPEGIVQQIYEELYNYTQQSELHPDGNAHFQVYLRENVPERFHYSKNERIAPIVAIPDVGYSIISHKDYKIDSGLDYRPRGIHGYDNLAPEMRAIFMARGPKIEMMYPQAGTVVSPFFNVEVYGFLARLLSLNEAPNNGTLHGIFQQR</sequence>
<feature type="region of interest" description="Disordered" evidence="1">
    <location>
        <begin position="1"/>
        <end position="29"/>
    </location>
</feature>
<accession>A0A8H7SAJ8</accession>
<dbReference type="EMBL" id="JAEPRB010000023">
    <property type="protein sequence ID" value="KAG2225814.1"/>
    <property type="molecule type" value="Genomic_DNA"/>
</dbReference>
<organism evidence="3 4">
    <name type="scientific">Circinella minor</name>
    <dbReference type="NCBI Taxonomy" id="1195481"/>
    <lineage>
        <taxon>Eukaryota</taxon>
        <taxon>Fungi</taxon>
        <taxon>Fungi incertae sedis</taxon>
        <taxon>Mucoromycota</taxon>
        <taxon>Mucoromycotina</taxon>
        <taxon>Mucoromycetes</taxon>
        <taxon>Mucorales</taxon>
        <taxon>Lichtheimiaceae</taxon>
        <taxon>Circinella</taxon>
    </lineage>
</organism>
<dbReference type="OrthoDB" id="415411at2759"/>